<sequence length="1325" mass="147478">MTSIQTLQIHAYDDLLILYWRREAKISGQINVFLDDIPMGKPILGMEFVDRPDYLLVAYQPGLAQHGNFRVRIADAEARVLAEAECAKALPLPKKWLATLSPANRLRLENILMLRVAKSFPTLGMVTRRKIALALADIPLTCLSGPDGLFYARLPWSAATGMGLMDVSLQMLPAARSGNFPETMKALLEGGFLHFFSRSLAPYWRRDRVWILEVGETRHAPFQLPELPPIEHQTLGDWLGAIFAGYEGEKTVLKGYAVALFGPRLGDTLATTPQRDTVRLLGKVEGIRAGRVFGWAFHPDRPHHPVKLAVTVDGDKIGETQAHLPRVDSELRAYGNCGFVWQPDEDLLNGATRQFRFHCLETGNELQGSPIQLGGGEYDGDFRLEEDGYLVGWVRERCASAKNQRPYLRLLIDGEREGEIPDGQIGLAQADGRYDFRGTLPDKVFDTQPHSIQIEVVGKAGRPKRLGQALKIQAGYRGYVDTTGVERVSGWVVNTSAPNRPVALDLFVNGLHTAVIKADQVRPDIAEQPGSRSGFEFRIRPQSWECASLTLDLRLAGTELRVLGPSIVYTPYDIALRSLTTLAEILNDRSRWQSLAGGLAFDEDVTTWLRTQIIAKATNELRRAKRIPGRIDLQLASLVKLPGHHERQPIVDVIVPVYLGREDALRCIAGVLATRCQTPMELVVINDASPDADLSAELRNLSQARRFTYLENKDNLGFVGTVNRGMRLHPGRDVVLLNSDTAVAGAWLDRLRGAAYHSGNIGTATPLSNNATICSFPGFCRENPIPPGLSVERLDALFAESNPGLVVDIPTAVGFCMYIKRDTLDEVGYFDEAQWGKGYGEENDFCLRAATLGWRHVAACDVFVEHEGGVSFAENKKDQIQRNLAKLNGLYPDYAATIQRFIVQDPMAQARNPVSKALLREHAPRYMLFVIHSLGGGTQSAADYLAAGLAREGVPVLELMSITAERWQLVCHGLPYTIHYRYPEDWARLIQDLRDLRVWHIHYHQTMHYPKRIWELPRLLGTAYDFTAHDYLPICPRINMIDETGYYCGASQFTPEACTRCVKLNGLEHDLDDKYAEFGSDVGAWRAVYGEVLGQARRIFAPSEDVAQRFREHFPLSNLRVLPHLEPRCEIPAVRQGEPYTVAVIGAIGVHKGSDILLRCVRNAEKEGLPLRFVIIGYTGDDQAFSRFGNVSIYGAYQREDLPRLIEASQARIALFLSPWPETYCFALSEAWQNGLYPLALDIGAVGERIRCTKAGRLLPLTASPRRINRTLMKLFEAEPAFPAAVALGWEPPEILKDYYDLSADVAMGTAETTLGVAKRAIGGG</sequence>
<dbReference type="SUPFAM" id="SSF53756">
    <property type="entry name" value="UDP-Glycosyltransferase/glycogen phosphorylase"/>
    <property type="match status" value="1"/>
</dbReference>
<dbReference type="SUPFAM" id="SSF53448">
    <property type="entry name" value="Nucleotide-diphospho-sugar transferases"/>
    <property type="match status" value="1"/>
</dbReference>
<dbReference type="InterPro" id="IPR001296">
    <property type="entry name" value="Glyco_trans_1"/>
</dbReference>
<dbReference type="Pfam" id="PF00534">
    <property type="entry name" value="Glycos_transf_1"/>
    <property type="match status" value="1"/>
</dbReference>
<evidence type="ECO:0000313" key="6">
    <source>
        <dbReference type="EMBL" id="SMF95044.1"/>
    </source>
</evidence>
<dbReference type="InterPro" id="IPR001173">
    <property type="entry name" value="Glyco_trans_2-like"/>
</dbReference>
<dbReference type="Pfam" id="PF00535">
    <property type="entry name" value="Glycos_transf_2"/>
    <property type="match status" value="1"/>
</dbReference>
<accession>A0A1Y6D3S6</accession>
<dbReference type="PANTHER" id="PTHR43179:SF12">
    <property type="entry name" value="GALACTOFURANOSYLTRANSFERASE GLFT2"/>
    <property type="match status" value="1"/>
</dbReference>
<feature type="domain" description="Glycosyl transferase family 1" evidence="4">
    <location>
        <begin position="1136"/>
        <end position="1279"/>
    </location>
</feature>
<feature type="domain" description="Glycosyltransferase 2-like" evidence="5">
    <location>
        <begin position="653"/>
        <end position="757"/>
    </location>
</feature>
<evidence type="ECO:0000256" key="2">
    <source>
        <dbReference type="ARBA" id="ARBA00022676"/>
    </source>
</evidence>
<evidence type="ECO:0000259" key="4">
    <source>
        <dbReference type="Pfam" id="PF00534"/>
    </source>
</evidence>
<name>A0A1Y6D3S6_9GAMM</name>
<dbReference type="GO" id="GO:0016757">
    <property type="term" value="F:glycosyltransferase activity"/>
    <property type="evidence" value="ECO:0007669"/>
    <property type="project" value="UniProtKB-KW"/>
</dbReference>
<dbReference type="STRING" id="1760988.SAMN02949497_2388"/>
<dbReference type="Gene3D" id="3.40.50.2000">
    <property type="entry name" value="Glycogen Phosphorylase B"/>
    <property type="match status" value="1"/>
</dbReference>
<evidence type="ECO:0000259" key="5">
    <source>
        <dbReference type="Pfam" id="PF00535"/>
    </source>
</evidence>
<dbReference type="Gene3D" id="3.90.550.10">
    <property type="entry name" value="Spore Coat Polysaccharide Biosynthesis Protein SpsA, Chain A"/>
    <property type="match status" value="1"/>
</dbReference>
<comment type="similarity">
    <text evidence="1">Belongs to the glycosyltransferase 2 family.</text>
</comment>
<evidence type="ECO:0000313" key="7">
    <source>
        <dbReference type="Proteomes" id="UP000192923"/>
    </source>
</evidence>
<dbReference type="OrthoDB" id="9805612at2"/>
<dbReference type="EMBL" id="FXAM01000001">
    <property type="protein sequence ID" value="SMF95044.1"/>
    <property type="molecule type" value="Genomic_DNA"/>
</dbReference>
<gene>
    <name evidence="6" type="ORF">SAMN02949497_2388</name>
</gene>
<protein>
    <submittedName>
        <fullName evidence="6">Glycosyltransferase, GT2 family</fullName>
    </submittedName>
</protein>
<reference evidence="6 7" key="1">
    <citation type="submission" date="2016-12" db="EMBL/GenBank/DDBJ databases">
        <authorList>
            <person name="Song W.-J."/>
            <person name="Kurnit D.M."/>
        </authorList>
    </citation>
    <scope>NUCLEOTIDE SEQUENCE [LARGE SCALE GENOMIC DNA]</scope>
    <source>
        <strain evidence="6 7">175</strain>
    </source>
</reference>
<evidence type="ECO:0000256" key="3">
    <source>
        <dbReference type="ARBA" id="ARBA00022679"/>
    </source>
</evidence>
<dbReference type="Proteomes" id="UP000192923">
    <property type="component" value="Unassembled WGS sequence"/>
</dbReference>
<organism evidence="6 7">
    <name type="scientific">Methylomagnum ishizawai</name>
    <dbReference type="NCBI Taxonomy" id="1760988"/>
    <lineage>
        <taxon>Bacteria</taxon>
        <taxon>Pseudomonadati</taxon>
        <taxon>Pseudomonadota</taxon>
        <taxon>Gammaproteobacteria</taxon>
        <taxon>Methylococcales</taxon>
        <taxon>Methylococcaceae</taxon>
        <taxon>Methylomagnum</taxon>
    </lineage>
</organism>
<dbReference type="PANTHER" id="PTHR43179">
    <property type="entry name" value="RHAMNOSYLTRANSFERASE WBBL"/>
    <property type="match status" value="1"/>
</dbReference>
<keyword evidence="3 6" id="KW-0808">Transferase</keyword>
<keyword evidence="2" id="KW-0328">Glycosyltransferase</keyword>
<dbReference type="RefSeq" id="WP_085212943.1">
    <property type="nucleotide sequence ID" value="NZ_FXAM01000001.1"/>
</dbReference>
<evidence type="ECO:0000256" key="1">
    <source>
        <dbReference type="ARBA" id="ARBA00006739"/>
    </source>
</evidence>
<keyword evidence="7" id="KW-1185">Reference proteome</keyword>
<dbReference type="InterPro" id="IPR029044">
    <property type="entry name" value="Nucleotide-diphossugar_trans"/>
</dbReference>
<proteinExistence type="inferred from homology"/>